<feature type="transmembrane region" description="Helical" evidence="9">
    <location>
        <begin position="179"/>
        <end position="203"/>
    </location>
</feature>
<dbReference type="GO" id="GO:0007165">
    <property type="term" value="P:signal transduction"/>
    <property type="evidence" value="ECO:0007669"/>
    <property type="project" value="UniProtKB-KW"/>
</dbReference>
<dbReference type="GO" id="GO:0033041">
    <property type="term" value="F:sweet taste receptor activity"/>
    <property type="evidence" value="ECO:0007669"/>
    <property type="project" value="TreeGrafter"/>
</dbReference>
<dbReference type="EnsemblMetazoa" id="SCAU016447-RA">
    <property type="protein sequence ID" value="SCAU016447-PA"/>
    <property type="gene ID" value="SCAU016447"/>
</dbReference>
<evidence type="ECO:0000256" key="3">
    <source>
        <dbReference type="ARBA" id="ARBA00022475"/>
    </source>
</evidence>
<evidence type="ECO:0000313" key="10">
    <source>
        <dbReference type="EnsemblMetazoa" id="SCAU016447-PA"/>
    </source>
</evidence>
<dbReference type="InterPro" id="IPR009318">
    <property type="entry name" value="Gustatory_rcpt"/>
</dbReference>
<dbReference type="PIRSF" id="PIRSF038981">
    <property type="entry name" value="GRP"/>
    <property type="match status" value="1"/>
</dbReference>
<name>A0A1I8QER6_STOCA</name>
<keyword evidence="7 8" id="KW-0675">Receptor</keyword>
<feature type="transmembrane region" description="Helical" evidence="9">
    <location>
        <begin position="56"/>
        <end position="72"/>
    </location>
</feature>
<keyword evidence="5 9" id="KW-1133">Transmembrane helix</keyword>
<evidence type="ECO:0000256" key="1">
    <source>
        <dbReference type="ARBA" id="ARBA00004651"/>
    </source>
</evidence>
<sequence length="442" mass="51320">MAKKSWKSVSPVLFIKNINIDLEEYLADFKNFKNLHHGIRYAHKYDLLHNGSFHEAIGPVLVIAQCFCLMPVRGIRSHSAKGLNFRWLSFRTAYCLVYMLSTIVDTLLTLNMVRYKKLDVRNIEPLVFHITILFASIGFLRLASKWPKLMRSWQQVEKQLPAFRSWQEREELAKRIKTVTFVLITVSLTEHLLSTISAIHFANYCPATKDPIESYFLNVVSQIFFIFDYSPWLAWLGKIQNVLMTFGWTYMDVFVLIIGIGLSSMLKRVGHHLESYVGQPMPESHWREARRQYMLICDLIEEVDEAVSGITMLSFANNLYFVCIQCLKSINTMPSVAHAIYFYFSLLFLLARTLTVCLYLAEVNDRSRTPLNILKQVPDKAYNLEVERFTLEISSMTVAMTGMQYFDITRKLVLTVAGTIVTYELVLIQFQEDQKLWNCDND</sequence>
<dbReference type="STRING" id="35570.A0A1I8QER6"/>
<feature type="transmembrane region" description="Helical" evidence="9">
    <location>
        <begin position="93"/>
        <end position="114"/>
    </location>
</feature>
<keyword evidence="6 9" id="KW-0472">Membrane</keyword>
<proteinExistence type="inferred from homology"/>
<evidence type="ECO:0000256" key="2">
    <source>
        <dbReference type="ARBA" id="ARBA00005327"/>
    </source>
</evidence>
<keyword evidence="3" id="KW-1003">Cell membrane</keyword>
<dbReference type="VEuPathDB" id="VectorBase:SCAU016447"/>
<evidence type="ECO:0000256" key="5">
    <source>
        <dbReference type="ARBA" id="ARBA00022989"/>
    </source>
</evidence>
<dbReference type="AlphaFoldDB" id="A0A1I8QER6"/>
<keyword evidence="8" id="KW-0807">Transducer</keyword>
<evidence type="ECO:0000256" key="9">
    <source>
        <dbReference type="SAM" id="Phobius"/>
    </source>
</evidence>
<evidence type="ECO:0000313" key="11">
    <source>
        <dbReference type="Proteomes" id="UP000095300"/>
    </source>
</evidence>
<evidence type="ECO:0000256" key="7">
    <source>
        <dbReference type="ARBA" id="ARBA00023170"/>
    </source>
</evidence>
<comment type="subcellular location">
    <subcellularLocation>
        <location evidence="1">Cell membrane</location>
        <topology evidence="1">Multi-pass membrane protein</topology>
    </subcellularLocation>
</comment>
<feature type="transmembrane region" description="Helical" evidence="9">
    <location>
        <begin position="126"/>
        <end position="143"/>
    </location>
</feature>
<evidence type="ECO:0000256" key="6">
    <source>
        <dbReference type="ARBA" id="ARBA00023136"/>
    </source>
</evidence>
<keyword evidence="4 9" id="KW-0812">Transmembrane</keyword>
<feature type="transmembrane region" description="Helical" evidence="9">
    <location>
        <begin position="248"/>
        <end position="266"/>
    </location>
</feature>
<accession>A0A1I8QER6</accession>
<feature type="transmembrane region" description="Helical" evidence="9">
    <location>
        <begin position="340"/>
        <end position="361"/>
    </location>
</feature>
<dbReference type="Proteomes" id="UP000095300">
    <property type="component" value="Unassembled WGS sequence"/>
</dbReference>
<dbReference type="PANTHER" id="PTHR21421:SF29">
    <property type="entry name" value="GUSTATORY RECEPTOR 5A FOR TREHALOSE-RELATED"/>
    <property type="match status" value="1"/>
</dbReference>
<dbReference type="PANTHER" id="PTHR21421">
    <property type="entry name" value="GUSTATORY RECEPTOR"/>
    <property type="match status" value="1"/>
</dbReference>
<comment type="function">
    <text evidence="8">Plays a role in the sugar gustatory response.</text>
</comment>
<evidence type="ECO:0000256" key="8">
    <source>
        <dbReference type="PIRNR" id="PIRNR038981"/>
    </source>
</evidence>
<comment type="similarity">
    <text evidence="2">Belongs to the insect chemoreceptor superfamily. Gustatory receptor (GR) family. Gr5a subfamily.</text>
</comment>
<dbReference type="Pfam" id="PF06151">
    <property type="entry name" value="Trehalose_recp"/>
    <property type="match status" value="1"/>
</dbReference>
<organism evidence="10 11">
    <name type="scientific">Stomoxys calcitrans</name>
    <name type="common">Stable fly</name>
    <name type="synonym">Conops calcitrans</name>
    <dbReference type="NCBI Taxonomy" id="35570"/>
    <lineage>
        <taxon>Eukaryota</taxon>
        <taxon>Metazoa</taxon>
        <taxon>Ecdysozoa</taxon>
        <taxon>Arthropoda</taxon>
        <taxon>Hexapoda</taxon>
        <taxon>Insecta</taxon>
        <taxon>Pterygota</taxon>
        <taxon>Neoptera</taxon>
        <taxon>Endopterygota</taxon>
        <taxon>Diptera</taxon>
        <taxon>Brachycera</taxon>
        <taxon>Muscomorpha</taxon>
        <taxon>Muscoidea</taxon>
        <taxon>Muscidae</taxon>
        <taxon>Stomoxys</taxon>
    </lineage>
</organism>
<feature type="transmembrane region" description="Helical" evidence="9">
    <location>
        <begin position="215"/>
        <end position="236"/>
    </location>
</feature>
<evidence type="ECO:0000256" key="4">
    <source>
        <dbReference type="ARBA" id="ARBA00022692"/>
    </source>
</evidence>
<keyword evidence="11" id="KW-1185">Reference proteome</keyword>
<dbReference type="GO" id="GO:0005886">
    <property type="term" value="C:plasma membrane"/>
    <property type="evidence" value="ECO:0007669"/>
    <property type="project" value="UniProtKB-SubCell"/>
</dbReference>
<reference evidence="10" key="1">
    <citation type="submission" date="2020-05" db="UniProtKB">
        <authorList>
            <consortium name="EnsemblMetazoa"/>
        </authorList>
    </citation>
    <scope>IDENTIFICATION</scope>
    <source>
        <strain evidence="10">USDA</strain>
    </source>
</reference>
<protein>
    <recommendedName>
        <fullName evidence="8">Gustatory receptor</fullName>
    </recommendedName>
</protein>